<sequence>DFDSYKSPALEGFTEGVRSWWSARGSGWVEAALLLLRGAARTSDWTPLMDHTQHFARHFIGPGHPVMCGAYTATIPPGSRLSVYRLLAGVYYAEGREASSPSPSLSPGTVTLPHNKPGSSCKLQKLQCNQSEE</sequence>
<feature type="compositionally biased region" description="Polar residues" evidence="1">
    <location>
        <begin position="117"/>
        <end position="133"/>
    </location>
</feature>
<gene>
    <name evidence="2" type="ORF">KUDE01_008330</name>
</gene>
<dbReference type="EMBL" id="JASDAP010000013">
    <property type="protein sequence ID" value="KAK1893261.1"/>
    <property type="molecule type" value="Genomic_DNA"/>
</dbReference>
<dbReference type="Proteomes" id="UP001228049">
    <property type="component" value="Unassembled WGS sequence"/>
</dbReference>
<dbReference type="GO" id="GO:0016301">
    <property type="term" value="F:kinase activity"/>
    <property type="evidence" value="ECO:0007669"/>
    <property type="project" value="UniProtKB-KW"/>
</dbReference>
<feature type="non-terminal residue" evidence="2">
    <location>
        <position position="1"/>
    </location>
</feature>
<evidence type="ECO:0000256" key="1">
    <source>
        <dbReference type="SAM" id="MobiDB-lite"/>
    </source>
</evidence>
<proteinExistence type="predicted"/>
<feature type="compositionally biased region" description="Polar residues" evidence="1">
    <location>
        <begin position="99"/>
        <end position="109"/>
    </location>
</feature>
<protein>
    <submittedName>
        <fullName evidence="2">Serine/threonine-protein kinase roco9</fullName>
    </submittedName>
</protein>
<organism evidence="2 3">
    <name type="scientific">Dissostichus eleginoides</name>
    <name type="common">Patagonian toothfish</name>
    <name type="synonym">Dissostichus amissus</name>
    <dbReference type="NCBI Taxonomy" id="100907"/>
    <lineage>
        <taxon>Eukaryota</taxon>
        <taxon>Metazoa</taxon>
        <taxon>Chordata</taxon>
        <taxon>Craniata</taxon>
        <taxon>Vertebrata</taxon>
        <taxon>Euteleostomi</taxon>
        <taxon>Actinopterygii</taxon>
        <taxon>Neopterygii</taxon>
        <taxon>Teleostei</taxon>
        <taxon>Neoteleostei</taxon>
        <taxon>Acanthomorphata</taxon>
        <taxon>Eupercaria</taxon>
        <taxon>Perciformes</taxon>
        <taxon>Notothenioidei</taxon>
        <taxon>Nototheniidae</taxon>
        <taxon>Dissostichus</taxon>
    </lineage>
</organism>
<feature type="region of interest" description="Disordered" evidence="1">
    <location>
        <begin position="96"/>
        <end position="133"/>
    </location>
</feature>
<evidence type="ECO:0000313" key="2">
    <source>
        <dbReference type="EMBL" id="KAK1893261.1"/>
    </source>
</evidence>
<dbReference type="AlphaFoldDB" id="A0AAD9C1N3"/>
<name>A0AAD9C1N3_DISEL</name>
<accession>A0AAD9C1N3</accession>
<feature type="non-terminal residue" evidence="2">
    <location>
        <position position="133"/>
    </location>
</feature>
<keyword evidence="3" id="KW-1185">Reference proteome</keyword>
<keyword evidence="2" id="KW-0418">Kinase</keyword>
<keyword evidence="2" id="KW-0808">Transferase</keyword>
<comment type="caution">
    <text evidence="2">The sequence shown here is derived from an EMBL/GenBank/DDBJ whole genome shotgun (WGS) entry which is preliminary data.</text>
</comment>
<evidence type="ECO:0000313" key="3">
    <source>
        <dbReference type="Proteomes" id="UP001228049"/>
    </source>
</evidence>
<reference evidence="2" key="1">
    <citation type="submission" date="2023-04" db="EMBL/GenBank/DDBJ databases">
        <title>Chromosome-level genome of Chaenocephalus aceratus.</title>
        <authorList>
            <person name="Park H."/>
        </authorList>
    </citation>
    <scope>NUCLEOTIDE SEQUENCE</scope>
    <source>
        <strain evidence="2">DE</strain>
        <tissue evidence="2">Muscle</tissue>
    </source>
</reference>